<reference evidence="2 3" key="1">
    <citation type="submission" date="2017-11" db="EMBL/GenBank/DDBJ databases">
        <title>Draft genome of actinobacteria isolated from guarana (Paullinia cupana (Mart.) Ducke.</title>
        <authorList>
            <person name="Siqueira K.A."/>
            <person name="Liotti R.G."/>
            <person name="Mendes T.A.O."/>
            <person name="Soares M.A."/>
        </authorList>
    </citation>
    <scope>NUCLEOTIDE SEQUENCE [LARGE SCALE GENOMIC DNA]</scope>
    <source>
        <strain evidence="2 3">193</strain>
    </source>
</reference>
<keyword evidence="3" id="KW-1185">Reference proteome</keyword>
<dbReference type="InterPro" id="IPR010852">
    <property type="entry name" value="ABATE"/>
</dbReference>
<dbReference type="SUPFAM" id="SSF160904">
    <property type="entry name" value="Jann2411-like"/>
    <property type="match status" value="1"/>
</dbReference>
<dbReference type="Proteomes" id="UP000270471">
    <property type="component" value="Unassembled WGS sequence"/>
</dbReference>
<dbReference type="AlphaFoldDB" id="A0A3M0I872"/>
<accession>A0A3M0I872</accession>
<dbReference type="EMBL" id="PENI01000023">
    <property type="protein sequence ID" value="RMB82399.1"/>
    <property type="molecule type" value="Genomic_DNA"/>
</dbReference>
<proteinExistence type="predicted"/>
<organism evidence="2 3">
    <name type="scientific">Streptomyces shenzhenensis</name>
    <dbReference type="NCBI Taxonomy" id="943815"/>
    <lineage>
        <taxon>Bacteria</taxon>
        <taxon>Bacillati</taxon>
        <taxon>Actinomycetota</taxon>
        <taxon>Actinomycetes</taxon>
        <taxon>Kitasatosporales</taxon>
        <taxon>Streptomycetaceae</taxon>
        <taxon>Streptomyces</taxon>
    </lineage>
</organism>
<dbReference type="InterPro" id="IPR021005">
    <property type="entry name" value="Znf_CGNR"/>
</dbReference>
<dbReference type="RefSeq" id="WP_121892916.1">
    <property type="nucleotide sequence ID" value="NZ_JBNJMA010000002.1"/>
</dbReference>
<dbReference type="InterPro" id="IPR023286">
    <property type="entry name" value="ABATE_dom_sf"/>
</dbReference>
<comment type="caution">
    <text evidence="2">The sequence shown here is derived from an EMBL/GenBank/DDBJ whole genome shotgun (WGS) entry which is preliminary data.</text>
</comment>
<dbReference type="PANTHER" id="PTHR35525">
    <property type="entry name" value="BLL6575 PROTEIN"/>
    <property type="match status" value="1"/>
</dbReference>
<evidence type="ECO:0000313" key="3">
    <source>
        <dbReference type="Proteomes" id="UP000270471"/>
    </source>
</evidence>
<dbReference type="PANTHER" id="PTHR35525:SF3">
    <property type="entry name" value="BLL6575 PROTEIN"/>
    <property type="match status" value="1"/>
</dbReference>
<feature type="domain" description="Zinc finger CGNR" evidence="1">
    <location>
        <begin position="119"/>
        <end position="162"/>
    </location>
</feature>
<dbReference type="OrthoDB" id="3211108at2"/>
<evidence type="ECO:0000313" key="2">
    <source>
        <dbReference type="EMBL" id="RMB82399.1"/>
    </source>
</evidence>
<dbReference type="Gene3D" id="1.10.3300.10">
    <property type="entry name" value="Jann2411-like domain"/>
    <property type="match status" value="1"/>
</dbReference>
<sequence length="169" mass="18382">MSGDEELLLQVLNTAPVVDGEPVEQLVGRDGVVLAKRLGGTGSDEELRALRGVRDALQHLIAGRDGATAALQSLLGGVRMTPLFEVDGIRWQLDAPPELAPAARVAQAWTLVNERRPGRLRPCANEQCNLFLIDRTRPGTAKWCSMSTCGNRMKARAYATRQRAAQPSR</sequence>
<protein>
    <recommendedName>
        <fullName evidence="1">Zinc finger CGNR domain-containing protein</fullName>
    </recommendedName>
</protein>
<dbReference type="Pfam" id="PF11706">
    <property type="entry name" value="zf-CGNR"/>
    <property type="match status" value="1"/>
</dbReference>
<gene>
    <name evidence="2" type="ORF">CTZ28_30210</name>
</gene>
<name>A0A3M0I872_9ACTN</name>
<evidence type="ECO:0000259" key="1">
    <source>
        <dbReference type="Pfam" id="PF11706"/>
    </source>
</evidence>